<gene>
    <name evidence="1" type="ORF">ZEAMMB73_Zm00001d046716</name>
</gene>
<dbReference type="AlphaFoldDB" id="A0A1D6P4M5"/>
<protein>
    <submittedName>
        <fullName evidence="1">RNA-binding (RRM/RBD/RNP motifs) family protein</fullName>
    </submittedName>
</protein>
<sequence>MDQSGWPEMESGLQPVYNNIGHAVGPNRRTFFQNIWLCILILFFAPSQYLQCMFPCLIRA</sequence>
<dbReference type="EMBL" id="CM000785">
    <property type="protein sequence ID" value="AQL04902.1"/>
    <property type="molecule type" value="Genomic_DNA"/>
</dbReference>
<evidence type="ECO:0000313" key="1">
    <source>
        <dbReference type="EMBL" id="AQL04902.1"/>
    </source>
</evidence>
<name>A0A1D6P4M5_MAIZE</name>
<accession>A0A1D6P4M5</accession>
<proteinExistence type="predicted"/>
<organism evidence="1">
    <name type="scientific">Zea mays</name>
    <name type="common">Maize</name>
    <dbReference type="NCBI Taxonomy" id="4577"/>
    <lineage>
        <taxon>Eukaryota</taxon>
        <taxon>Viridiplantae</taxon>
        <taxon>Streptophyta</taxon>
        <taxon>Embryophyta</taxon>
        <taxon>Tracheophyta</taxon>
        <taxon>Spermatophyta</taxon>
        <taxon>Magnoliopsida</taxon>
        <taxon>Liliopsida</taxon>
        <taxon>Poales</taxon>
        <taxon>Poaceae</taxon>
        <taxon>PACMAD clade</taxon>
        <taxon>Panicoideae</taxon>
        <taxon>Andropogonodae</taxon>
        <taxon>Andropogoneae</taxon>
        <taxon>Tripsacinae</taxon>
        <taxon>Zea</taxon>
    </lineage>
</organism>
<reference evidence="1" key="1">
    <citation type="submission" date="2015-12" db="EMBL/GenBank/DDBJ databases">
        <title>Update maize B73 reference genome by single molecule sequencing technologies.</title>
        <authorList>
            <consortium name="Maize Genome Sequencing Project"/>
            <person name="Ware D."/>
        </authorList>
    </citation>
    <scope>NUCLEOTIDE SEQUENCE</scope>
    <source>
        <tissue evidence="1">Seedling</tissue>
    </source>
</reference>